<feature type="domain" description="CAAX prenyl protease 2/Lysostaphin resistance protein A-like" evidence="3">
    <location>
        <begin position="105"/>
        <end position="196"/>
    </location>
</feature>
<dbReference type="Proteomes" id="UP000886812">
    <property type="component" value="Unassembled WGS sequence"/>
</dbReference>
<keyword evidence="1" id="KW-1133">Transmembrane helix</keyword>
<feature type="signal peptide" evidence="2">
    <location>
        <begin position="1"/>
        <end position="19"/>
    </location>
</feature>
<feature type="transmembrane region" description="Helical" evidence="1">
    <location>
        <begin position="184"/>
        <end position="202"/>
    </location>
</feature>
<sequence>MKKLLFTLALAFALWTAMFSPPTAPHVDFWRMMTASAVALCVLSVAFDRGCLRQIRWRVSDVALGAAIAAALWGVFWLGDKASAWMFDFARPQVDAIYGMKEGESPWLLAALMLLLIGPAEEIYWRGYVQRTLSERWGANAGFAAASLLYALAHAGSCNFMLTAAALTAGVVWGALYRFFPERFSAIILSHAFWDAAVFIWFPI</sequence>
<feature type="transmembrane region" description="Helical" evidence="1">
    <location>
        <begin position="159"/>
        <end position="177"/>
    </location>
</feature>
<keyword evidence="1" id="KW-0812">Transmembrane</keyword>
<dbReference type="AlphaFoldDB" id="A0A9D1T110"/>
<dbReference type="GO" id="GO:0008237">
    <property type="term" value="F:metallopeptidase activity"/>
    <property type="evidence" value="ECO:0007669"/>
    <property type="project" value="UniProtKB-KW"/>
</dbReference>
<dbReference type="EMBL" id="DVOG01000016">
    <property type="protein sequence ID" value="HIV03627.1"/>
    <property type="molecule type" value="Genomic_DNA"/>
</dbReference>
<evidence type="ECO:0000313" key="4">
    <source>
        <dbReference type="EMBL" id="HIV03627.1"/>
    </source>
</evidence>
<accession>A0A9D1T110</accession>
<organism evidence="4 5">
    <name type="scientific">Candidatus Spyradosoma merdigallinarum</name>
    <dbReference type="NCBI Taxonomy" id="2840950"/>
    <lineage>
        <taxon>Bacteria</taxon>
        <taxon>Pseudomonadati</taxon>
        <taxon>Verrucomicrobiota</taxon>
        <taxon>Opitutia</taxon>
        <taxon>Opitutia incertae sedis</taxon>
        <taxon>Candidatus Spyradosoma</taxon>
    </lineage>
</organism>
<dbReference type="GO" id="GO:0080120">
    <property type="term" value="P:CAAX-box protein maturation"/>
    <property type="evidence" value="ECO:0007669"/>
    <property type="project" value="UniProtKB-ARBA"/>
</dbReference>
<feature type="transmembrane region" description="Helical" evidence="1">
    <location>
        <begin position="59"/>
        <end position="79"/>
    </location>
</feature>
<comment type="caution">
    <text evidence="4">The sequence shown here is derived from an EMBL/GenBank/DDBJ whole genome shotgun (WGS) entry which is preliminary data.</text>
</comment>
<feature type="transmembrane region" description="Helical" evidence="1">
    <location>
        <begin position="29"/>
        <end position="47"/>
    </location>
</feature>
<evidence type="ECO:0000256" key="1">
    <source>
        <dbReference type="SAM" id="Phobius"/>
    </source>
</evidence>
<evidence type="ECO:0000259" key="3">
    <source>
        <dbReference type="Pfam" id="PF02517"/>
    </source>
</evidence>
<evidence type="ECO:0000256" key="2">
    <source>
        <dbReference type="SAM" id="SignalP"/>
    </source>
</evidence>
<feature type="transmembrane region" description="Helical" evidence="1">
    <location>
        <begin position="137"/>
        <end position="153"/>
    </location>
</feature>
<keyword evidence="4" id="KW-0645">Protease</keyword>
<feature type="chain" id="PRO_5038453707" evidence="2">
    <location>
        <begin position="20"/>
        <end position="204"/>
    </location>
</feature>
<protein>
    <submittedName>
        <fullName evidence="4">CPBP family intramembrane metalloprotease</fullName>
    </submittedName>
</protein>
<keyword evidence="4" id="KW-0378">Hydrolase</keyword>
<evidence type="ECO:0000313" key="5">
    <source>
        <dbReference type="Proteomes" id="UP000886812"/>
    </source>
</evidence>
<keyword evidence="2" id="KW-0732">Signal</keyword>
<dbReference type="Pfam" id="PF02517">
    <property type="entry name" value="Rce1-like"/>
    <property type="match status" value="1"/>
</dbReference>
<feature type="transmembrane region" description="Helical" evidence="1">
    <location>
        <begin position="107"/>
        <end position="125"/>
    </location>
</feature>
<keyword evidence="4" id="KW-0482">Metalloprotease</keyword>
<gene>
    <name evidence="4" type="ORF">IAC75_00545</name>
</gene>
<dbReference type="GO" id="GO:0004175">
    <property type="term" value="F:endopeptidase activity"/>
    <property type="evidence" value="ECO:0007669"/>
    <property type="project" value="UniProtKB-ARBA"/>
</dbReference>
<name>A0A9D1T110_9BACT</name>
<keyword evidence="1" id="KW-0472">Membrane</keyword>
<reference evidence="4" key="2">
    <citation type="journal article" date="2021" name="PeerJ">
        <title>Extensive microbial diversity within the chicken gut microbiome revealed by metagenomics and culture.</title>
        <authorList>
            <person name="Gilroy R."/>
            <person name="Ravi A."/>
            <person name="Getino M."/>
            <person name="Pursley I."/>
            <person name="Horton D.L."/>
            <person name="Alikhan N.F."/>
            <person name="Baker D."/>
            <person name="Gharbi K."/>
            <person name="Hall N."/>
            <person name="Watson M."/>
            <person name="Adriaenssens E.M."/>
            <person name="Foster-Nyarko E."/>
            <person name="Jarju S."/>
            <person name="Secka A."/>
            <person name="Antonio M."/>
            <person name="Oren A."/>
            <person name="Chaudhuri R.R."/>
            <person name="La Ragione R."/>
            <person name="Hildebrand F."/>
            <person name="Pallen M.J."/>
        </authorList>
    </citation>
    <scope>NUCLEOTIDE SEQUENCE</scope>
    <source>
        <strain evidence="4">10669</strain>
    </source>
</reference>
<reference evidence="4" key="1">
    <citation type="submission" date="2020-10" db="EMBL/GenBank/DDBJ databases">
        <authorList>
            <person name="Gilroy R."/>
        </authorList>
    </citation>
    <scope>NUCLEOTIDE SEQUENCE</scope>
    <source>
        <strain evidence="4">10669</strain>
    </source>
</reference>
<proteinExistence type="predicted"/>
<dbReference type="InterPro" id="IPR003675">
    <property type="entry name" value="Rce1/LyrA-like_dom"/>
</dbReference>